<comment type="caution">
    <text evidence="1">The sequence shown here is derived from an EMBL/GenBank/DDBJ whole genome shotgun (WGS) entry which is preliminary data.</text>
</comment>
<accession>A0A942DWS3</accession>
<gene>
    <name evidence="1" type="ORF">KEU06_09720</name>
</gene>
<proteinExistence type="predicted"/>
<protein>
    <submittedName>
        <fullName evidence="1">Uncharacterized protein</fullName>
    </submittedName>
</protein>
<dbReference type="RefSeq" id="WP_188254446.1">
    <property type="nucleotide sequence ID" value="NZ_JABVCF010000004.1"/>
</dbReference>
<dbReference type="EMBL" id="JAGWCR010000004">
    <property type="protein sequence ID" value="MBS3648884.1"/>
    <property type="molecule type" value="Genomic_DNA"/>
</dbReference>
<organism evidence="1 2">
    <name type="scientific">Pseudaminobacter soli</name>
    <name type="common">ex Zhang et al. 2022</name>
    <dbReference type="NCBI Taxonomy" id="2831468"/>
    <lineage>
        <taxon>Bacteria</taxon>
        <taxon>Pseudomonadati</taxon>
        <taxon>Pseudomonadota</taxon>
        <taxon>Alphaproteobacteria</taxon>
        <taxon>Hyphomicrobiales</taxon>
        <taxon>Phyllobacteriaceae</taxon>
        <taxon>Pseudaminobacter</taxon>
    </lineage>
</organism>
<dbReference type="AlphaFoldDB" id="A0A942DWS3"/>
<sequence>MTVDEMIEAFEAASNRPNTGVNFACDGRFGTKRNDLHAFMLLESILPEQVNENGHVMDMVTAAEHDKIWLEVDVRKLAEVITKEQIEELEACGVFASEDEDGLWMFV</sequence>
<name>A0A942DWS3_9HYPH</name>
<dbReference type="Proteomes" id="UP000680348">
    <property type="component" value="Unassembled WGS sequence"/>
</dbReference>
<reference evidence="1" key="1">
    <citation type="submission" date="2021-04" db="EMBL/GenBank/DDBJ databases">
        <title>Pseudaminobacter soli sp. nov., isolated from paddy soil contaminated by heavy metals.</title>
        <authorList>
            <person name="Zhang K."/>
        </authorList>
    </citation>
    <scope>NUCLEOTIDE SEQUENCE</scope>
    <source>
        <strain evidence="1">19-2017</strain>
    </source>
</reference>
<evidence type="ECO:0000313" key="2">
    <source>
        <dbReference type="Proteomes" id="UP000680348"/>
    </source>
</evidence>
<keyword evidence="2" id="KW-1185">Reference proteome</keyword>
<evidence type="ECO:0000313" key="1">
    <source>
        <dbReference type="EMBL" id="MBS3648884.1"/>
    </source>
</evidence>